<evidence type="ECO:0000313" key="8">
    <source>
        <dbReference type="Proteomes" id="UP000183508"/>
    </source>
</evidence>
<evidence type="ECO:0000256" key="6">
    <source>
        <dbReference type="SAM" id="Phobius"/>
    </source>
</evidence>
<organism evidence="7 8">
    <name type="scientific">Alicyclobacillus macrosporangiidus</name>
    <dbReference type="NCBI Taxonomy" id="392015"/>
    <lineage>
        <taxon>Bacteria</taxon>
        <taxon>Bacillati</taxon>
        <taxon>Bacillota</taxon>
        <taxon>Bacilli</taxon>
        <taxon>Bacillales</taxon>
        <taxon>Alicyclobacillaceae</taxon>
        <taxon>Alicyclobacillus</taxon>
    </lineage>
</organism>
<evidence type="ECO:0000256" key="3">
    <source>
        <dbReference type="ARBA" id="ARBA00022989"/>
    </source>
</evidence>
<dbReference type="NCBIfam" id="TIGR02840">
    <property type="entry name" value="spore_YtaF"/>
    <property type="match status" value="1"/>
</dbReference>
<dbReference type="PANTHER" id="PTHR35529">
    <property type="entry name" value="MANGANESE EFFLUX PUMP MNTP-RELATED"/>
    <property type="match status" value="1"/>
</dbReference>
<keyword evidence="1" id="KW-1003">Cell membrane</keyword>
<dbReference type="STRING" id="392015.SAMN05421543_11075"/>
<feature type="transmembrane region" description="Helical" evidence="6">
    <location>
        <begin position="173"/>
        <end position="193"/>
    </location>
</feature>
<keyword evidence="2 6" id="KW-0812">Transmembrane</keyword>
<dbReference type="RefSeq" id="WP_217647687.1">
    <property type="nucleotide sequence ID" value="NZ_FPBV01000010.1"/>
</dbReference>
<feature type="region of interest" description="Disordered" evidence="5">
    <location>
        <begin position="94"/>
        <end position="115"/>
    </location>
</feature>
<dbReference type="AlphaFoldDB" id="A0A1I7JJ90"/>
<evidence type="ECO:0000256" key="5">
    <source>
        <dbReference type="SAM" id="MobiDB-lite"/>
    </source>
</evidence>
<proteinExistence type="predicted"/>
<gene>
    <name evidence="7" type="ORF">SAMN05421543_11075</name>
</gene>
<name>A0A1I7JJ90_9BACL</name>
<feature type="transmembrane region" description="Helical" evidence="6">
    <location>
        <begin position="71"/>
        <end position="90"/>
    </location>
</feature>
<protein>
    <submittedName>
        <fullName evidence="7">Putative sporulation protein YtaF</fullName>
    </submittedName>
</protein>
<evidence type="ECO:0000313" key="7">
    <source>
        <dbReference type="EMBL" id="SFU85264.1"/>
    </source>
</evidence>
<sequence>MNFRQVSLILGFSVSSSLDNFGVGISYGVNQIRIRAAANLLIAAIAFTFSWTGVAFGTYLTRVMPGNLSTIVGALVVLLIGLRIVLLAMSPRRKHGSGRREDADEVPPALRPPTQHAETVLSARGGISRYLAHPEQADQDRSGEISLWEAAGLGIALSANALTNGLGAGMMHVPALAISILAAVFSYLAIWSGVQLGEQLAAVRIGRWSIGEFSTILSGLILLAIAAHILFSIA</sequence>
<evidence type="ECO:0000256" key="4">
    <source>
        <dbReference type="ARBA" id="ARBA00023136"/>
    </source>
</evidence>
<reference evidence="8" key="1">
    <citation type="submission" date="2016-10" db="EMBL/GenBank/DDBJ databases">
        <authorList>
            <person name="Varghese N."/>
        </authorList>
    </citation>
    <scope>NUCLEOTIDE SEQUENCE [LARGE SCALE GENOMIC DNA]</scope>
    <source>
        <strain evidence="8">DSM 17980</strain>
    </source>
</reference>
<dbReference type="Pfam" id="PF02659">
    <property type="entry name" value="Mntp"/>
    <property type="match status" value="2"/>
</dbReference>
<feature type="transmembrane region" description="Helical" evidence="6">
    <location>
        <begin position="36"/>
        <end position="59"/>
    </location>
</feature>
<dbReference type="PANTHER" id="PTHR35529:SF2">
    <property type="entry name" value="SPORULATION PROTEIN YTAF-RELATED"/>
    <property type="match status" value="1"/>
</dbReference>
<accession>A0A1I7JJ90</accession>
<evidence type="ECO:0000256" key="1">
    <source>
        <dbReference type="ARBA" id="ARBA00022475"/>
    </source>
</evidence>
<keyword evidence="8" id="KW-1185">Reference proteome</keyword>
<dbReference type="EMBL" id="FPBV01000010">
    <property type="protein sequence ID" value="SFU85264.1"/>
    <property type="molecule type" value="Genomic_DNA"/>
</dbReference>
<dbReference type="InterPro" id="IPR003810">
    <property type="entry name" value="Mntp/YtaF"/>
</dbReference>
<evidence type="ECO:0000256" key="2">
    <source>
        <dbReference type="ARBA" id="ARBA00022692"/>
    </source>
</evidence>
<keyword evidence="3 6" id="KW-1133">Transmembrane helix</keyword>
<dbReference type="Proteomes" id="UP000183508">
    <property type="component" value="Unassembled WGS sequence"/>
</dbReference>
<feature type="transmembrane region" description="Helical" evidence="6">
    <location>
        <begin position="213"/>
        <end position="233"/>
    </location>
</feature>
<keyword evidence="4 6" id="KW-0472">Membrane</keyword>
<dbReference type="InterPro" id="IPR014205">
    <property type="entry name" value="Spore_YtaF"/>
</dbReference>